<evidence type="ECO:0000313" key="2">
    <source>
        <dbReference type="Proteomes" id="UP001283361"/>
    </source>
</evidence>
<proteinExistence type="predicted"/>
<accession>A0AAE0YAN1</accession>
<evidence type="ECO:0000313" key="1">
    <source>
        <dbReference type="EMBL" id="KAK3738962.1"/>
    </source>
</evidence>
<organism evidence="1 2">
    <name type="scientific">Elysia crispata</name>
    <name type="common">lettuce slug</name>
    <dbReference type="NCBI Taxonomy" id="231223"/>
    <lineage>
        <taxon>Eukaryota</taxon>
        <taxon>Metazoa</taxon>
        <taxon>Spiralia</taxon>
        <taxon>Lophotrochozoa</taxon>
        <taxon>Mollusca</taxon>
        <taxon>Gastropoda</taxon>
        <taxon>Heterobranchia</taxon>
        <taxon>Euthyneura</taxon>
        <taxon>Panpulmonata</taxon>
        <taxon>Sacoglossa</taxon>
        <taxon>Placobranchoidea</taxon>
        <taxon>Plakobranchidae</taxon>
        <taxon>Elysia</taxon>
    </lineage>
</organism>
<dbReference type="EMBL" id="JAWDGP010006562">
    <property type="protein sequence ID" value="KAK3738962.1"/>
    <property type="molecule type" value="Genomic_DNA"/>
</dbReference>
<comment type="caution">
    <text evidence="1">The sequence shown here is derived from an EMBL/GenBank/DDBJ whole genome shotgun (WGS) entry which is preliminary data.</text>
</comment>
<dbReference type="AlphaFoldDB" id="A0AAE0YAN1"/>
<protein>
    <recommendedName>
        <fullName evidence="3">Hexosyltransferase</fullName>
    </recommendedName>
</protein>
<gene>
    <name evidence="1" type="ORF">RRG08_006529</name>
</gene>
<reference evidence="1" key="1">
    <citation type="journal article" date="2023" name="G3 (Bethesda)">
        <title>A reference genome for the long-term kleptoplast-retaining sea slug Elysia crispata morphotype clarki.</title>
        <authorList>
            <person name="Eastman K.E."/>
            <person name="Pendleton A.L."/>
            <person name="Shaikh M.A."/>
            <person name="Suttiyut T."/>
            <person name="Ogas R."/>
            <person name="Tomko P."/>
            <person name="Gavelis G."/>
            <person name="Widhalm J.R."/>
            <person name="Wisecaver J.H."/>
        </authorList>
    </citation>
    <scope>NUCLEOTIDE SEQUENCE</scope>
    <source>
        <strain evidence="1">ECLA1</strain>
    </source>
</reference>
<dbReference type="Proteomes" id="UP001283361">
    <property type="component" value="Unassembled WGS sequence"/>
</dbReference>
<sequence length="248" mass="28044">MLTRFFCSVAVIGVGIILASWNKYFSINLDLNGSDMLKQNVTLAICVLSAQNHFQQRSAIRHSWMSEIDELKKMGKEVVVKFVIGQESCLIHPDNRLDPYGCNRWEPSIPENPHEVIAFYVAPQPMKTNQMFSVIRCHLYVKVMSNIVLKRLGLLNHLILFGFQQNHTLRVMLYDASTDDEIAQAAFSGYKSVRNINGYGYRPVDELFLPKPTLLSGKDTTKFKTGSWSVGIQSSTSIQRNLNLPLGS</sequence>
<keyword evidence="2" id="KW-1185">Reference proteome</keyword>
<evidence type="ECO:0008006" key="3">
    <source>
        <dbReference type="Google" id="ProtNLM"/>
    </source>
</evidence>
<name>A0AAE0YAN1_9GAST</name>